<feature type="region of interest" description="Disordered" evidence="2">
    <location>
        <begin position="384"/>
        <end position="404"/>
    </location>
</feature>
<keyword evidence="1" id="KW-0802">TPR repeat</keyword>
<dbReference type="PROSITE" id="PS50005">
    <property type="entry name" value="TPR"/>
    <property type="match status" value="2"/>
</dbReference>
<dbReference type="Proteomes" id="UP000620550">
    <property type="component" value="Unassembled WGS sequence"/>
</dbReference>
<feature type="compositionally biased region" description="Polar residues" evidence="2">
    <location>
        <begin position="395"/>
        <end position="404"/>
    </location>
</feature>
<dbReference type="InterPro" id="IPR011990">
    <property type="entry name" value="TPR-like_helical_dom_sf"/>
</dbReference>
<evidence type="ECO:0000313" key="3">
    <source>
        <dbReference type="EMBL" id="GHE43213.1"/>
    </source>
</evidence>
<feature type="repeat" description="TPR" evidence="1">
    <location>
        <begin position="286"/>
        <end position="319"/>
    </location>
</feature>
<gene>
    <name evidence="3" type="ORF">GCM10017764_28030</name>
</gene>
<evidence type="ECO:0000313" key="4">
    <source>
        <dbReference type="Proteomes" id="UP000620550"/>
    </source>
</evidence>
<proteinExistence type="predicted"/>
<dbReference type="SMART" id="SM00028">
    <property type="entry name" value="TPR"/>
    <property type="match status" value="3"/>
</dbReference>
<keyword evidence="4" id="KW-1185">Reference proteome</keyword>
<reference evidence="4" key="1">
    <citation type="journal article" date="2019" name="Int. J. Syst. Evol. Microbiol.">
        <title>The Global Catalogue of Microorganisms (GCM) 10K type strain sequencing project: providing services to taxonomists for standard genome sequencing and annotation.</title>
        <authorList>
            <consortium name="The Broad Institute Genomics Platform"/>
            <consortium name="The Broad Institute Genome Sequencing Center for Infectious Disease"/>
            <person name="Wu L."/>
            <person name="Ma J."/>
        </authorList>
    </citation>
    <scope>NUCLEOTIDE SEQUENCE [LARGE SCALE GENOMIC DNA]</scope>
    <source>
        <strain evidence="4">CGMCC 1.12966</strain>
    </source>
</reference>
<dbReference type="Pfam" id="PF13174">
    <property type="entry name" value="TPR_6"/>
    <property type="match status" value="1"/>
</dbReference>
<accession>A0ABQ3I038</accession>
<organism evidence="3 4">
    <name type="scientific">Sphingobacterium griseoflavum</name>
    <dbReference type="NCBI Taxonomy" id="1474952"/>
    <lineage>
        <taxon>Bacteria</taxon>
        <taxon>Pseudomonadati</taxon>
        <taxon>Bacteroidota</taxon>
        <taxon>Sphingobacteriia</taxon>
        <taxon>Sphingobacteriales</taxon>
        <taxon>Sphingobacteriaceae</taxon>
        <taxon>Sphingobacterium</taxon>
    </lineage>
</organism>
<protein>
    <recommendedName>
        <fullName evidence="5">Tetratricopeptide repeat protein</fullName>
    </recommendedName>
</protein>
<comment type="caution">
    <text evidence="3">The sequence shown here is derived from an EMBL/GenBank/DDBJ whole genome shotgun (WGS) entry which is preliminary data.</text>
</comment>
<dbReference type="SUPFAM" id="SSF48452">
    <property type="entry name" value="TPR-like"/>
    <property type="match status" value="1"/>
</dbReference>
<dbReference type="Gene3D" id="1.25.40.10">
    <property type="entry name" value="Tetratricopeptide repeat domain"/>
    <property type="match status" value="3"/>
</dbReference>
<evidence type="ECO:0000256" key="1">
    <source>
        <dbReference type="PROSITE-ProRule" id="PRU00339"/>
    </source>
</evidence>
<evidence type="ECO:0000256" key="2">
    <source>
        <dbReference type="SAM" id="MobiDB-lite"/>
    </source>
</evidence>
<feature type="repeat" description="TPR" evidence="1">
    <location>
        <begin position="248"/>
        <end position="281"/>
    </location>
</feature>
<evidence type="ECO:0008006" key="5">
    <source>
        <dbReference type="Google" id="ProtNLM"/>
    </source>
</evidence>
<name>A0ABQ3I038_9SPHI</name>
<dbReference type="EMBL" id="BNAF01000011">
    <property type="protein sequence ID" value="GHE43213.1"/>
    <property type="molecule type" value="Genomic_DNA"/>
</dbReference>
<sequence length="980" mass="111501">MMLEQETNAIFHALEKNYQIRLSVFDEPTTSGDPHKMMDSLIQKAYKIVNDKQASKYVNDAIFLIGKAYYYKGAYYTAAAFFDKLIRDRRPEQKSFGALAYAWKSRALLQLGKEEAAGLAVDSAFMVLDDHAKTKTFVYAAKANHLVRIGKEQEAIPFLAYALSTNGRHGDRYRWKFLLAQLYRDTENEKALVLFNQLSRSNVPFDMAFEAGLQSAFLTQSKDTTNLAQRAKPFFKMLKEGKNDGYRDQILFEIGKIYLAGGEEEHAVRYFNKALKDVDSNPYQQTETFLVMADYFFSKKQYQKAQRYYDSIATILPQNYTDVNKLRRKLAFMKELTALYQENMWQDTLIALGEMPDNVRLAVVDSLAKQSLTARELFIVQQKKRNGGTKKESSTNRNAWSSLQGAAPAQQPASIFADSRFYFNNQDARLLGLSAFKKRWGGRQLKDGWRFSGDPDGQAMETQPFLTNDSDAVEQVLQVAGQDSLQQFRQRYLDAIPITAEDFGNSRRKIHDNMIAIGNIYRDYIRNNAQAIEAYEALLKRFPDTEVASEIYYALFRMYDSVDQVKSAYYKEKLTDRYPGSIHAMVAKDPHYMEKRNREKSTMDRAFERLFTLYTNGEHTAVIEQATEVLAGTSRASQMASQVAYLKALSIGRVGRVEDFMGALQEIIEHYPADSLVVPLAREHKRYMVHHPELFANRVNALQDKDKQRVAFVDEPDMTPWPALRINGDYRTASPLASSYKDQLAEQKAAEPQDGAIKKEVAVLWAEERKEASPKITTESIAGRKAGLSAVNAGILSSNLVSSRIDSINMEEERSSVRLDASATGAPIKTTSKFDNVGSLQGKITNTGQMRIDFGANDYRDKKLFPDTATYYFVVNVMDPAVNLAPSRYGIGQFNRSRYARSTISHQLSLVNAENQLLCMGPFETFEEVKTYETRILPLLPEIMKVPQEDYNSFIITREAIGTLTDGIQIKNYHQVYEEQ</sequence>
<dbReference type="InterPro" id="IPR019734">
    <property type="entry name" value="TPR_rpt"/>
</dbReference>